<dbReference type="PROSITE" id="PS50113">
    <property type="entry name" value="PAC"/>
    <property type="match status" value="2"/>
</dbReference>
<dbReference type="InterPro" id="IPR035965">
    <property type="entry name" value="PAS-like_dom_sf"/>
</dbReference>
<evidence type="ECO:0000256" key="4">
    <source>
        <dbReference type="ARBA" id="ARBA00022777"/>
    </source>
</evidence>
<feature type="domain" description="Histidine kinase" evidence="5">
    <location>
        <begin position="706"/>
        <end position="921"/>
    </location>
</feature>
<dbReference type="InterPro" id="IPR036097">
    <property type="entry name" value="HisK_dim/P_sf"/>
</dbReference>
<gene>
    <name evidence="8" type="ORF">PKB_4471</name>
</gene>
<dbReference type="SUPFAM" id="SSF55874">
    <property type="entry name" value="ATPase domain of HSP90 chaperone/DNA topoisomerase II/histidine kinase"/>
    <property type="match status" value="1"/>
</dbReference>
<evidence type="ECO:0000313" key="8">
    <source>
        <dbReference type="EMBL" id="CDF85795.1"/>
    </source>
</evidence>
<evidence type="ECO:0000256" key="1">
    <source>
        <dbReference type="ARBA" id="ARBA00000085"/>
    </source>
</evidence>
<feature type="domain" description="PAC" evidence="7">
    <location>
        <begin position="515"/>
        <end position="567"/>
    </location>
</feature>
<sequence>MFDFIRSIAGGSASGNDESAQESHSSVPLWRPIDAREELWAPKVAHWDICLEVDGGDRVLRIGGREAHRLQRPAEGGPRPLGDYLERRAGNEQSFGGLRRGERVDLLLRSVGDFPLVCRVQGIAQDNDHYLLVGTDISDLNWQTETQEHKLHCLNLSKLLLSRLRHVTPARLPEAVSEVLESFATSYGMRAMALLLSGETGRARVFACFVRAGADSLLRQGLELPDGELRGLSVSTLLNVADGRSALLDALCSEQVLAVPALTRGGQLACLLGEPLVYEARLSGPSPGDWQHLAEQLANQVLERLNRDLLRDDNRKLSLLQDMVGGGWWRFRPDRAQFELSSAVAGSLGLPAGQTQLALDDLLQRLHPADADELALRLRKLAPGAVLEQVLRLRPESGAGVRRWMRLQGRMQGRDEDAVLNGVLLDISEGKEQEQKAMAAHARLRSLIDSAPVVIYVQRVEEGHLIPEFYSESAGNLLGLDLQAQSWQALAERVHADDLDLFLERGRELLREGRVQAEYRMRDGAGQWHWLYDEAKLLRDAQGMPREAVGLWLDVTERHQAAELIAASEERYRVLVEDSPALICRYSTDLELTFVNRTLADFLGEPVQALLGRRLDHWLAEHDCNALRARLVGASAGNAEASWELRFEMPGQQFRWLVWSDRLLFDDQGRVREVQVVASDNTAVRRAQQQLAQGAKMASLGEMVSGMAHEMKQPLHVMRMALFNARQRPDDAQYLNEKLTRADAQIDRLNRVISHMGVFSRRSELDMAPFDPFHACEEAQQLLGENLAQQGITLELQPPGQRFQVNGFADQLEQVLINLLANARDALLGREEEGARWIGVSQVACAEPGWLELHVRDNAGGIDPALQERIFEAFFTTKPAGKGTGLGLSVSFDLIRNMGGNLSVDNFAGGARFVIRLPLLSSS</sequence>
<dbReference type="SMART" id="SM00091">
    <property type="entry name" value="PAS"/>
    <property type="match status" value="3"/>
</dbReference>
<dbReference type="CDD" id="cd00082">
    <property type="entry name" value="HisKA"/>
    <property type="match status" value="1"/>
</dbReference>
<dbReference type="Gene3D" id="1.10.287.130">
    <property type="match status" value="1"/>
</dbReference>
<keyword evidence="9" id="KW-1185">Reference proteome</keyword>
<keyword evidence="4 8" id="KW-0418">Kinase</keyword>
<dbReference type="PANTHER" id="PTHR43065:SF42">
    <property type="entry name" value="TWO-COMPONENT SENSOR PPRA"/>
    <property type="match status" value="1"/>
</dbReference>
<name>A0A024HL64_PSEKB</name>
<dbReference type="HOGENOM" id="CLU_317582_0_0_6"/>
<dbReference type="PROSITE" id="PS50112">
    <property type="entry name" value="PAS"/>
    <property type="match status" value="1"/>
</dbReference>
<dbReference type="SMART" id="SM00387">
    <property type="entry name" value="HATPase_c"/>
    <property type="match status" value="1"/>
</dbReference>
<feature type="domain" description="PAS" evidence="6">
    <location>
        <begin position="568"/>
        <end position="613"/>
    </location>
</feature>
<dbReference type="Pfam" id="PF08447">
    <property type="entry name" value="PAS_3"/>
    <property type="match status" value="1"/>
</dbReference>
<evidence type="ECO:0000259" key="6">
    <source>
        <dbReference type="PROSITE" id="PS50112"/>
    </source>
</evidence>
<evidence type="ECO:0000256" key="3">
    <source>
        <dbReference type="ARBA" id="ARBA00022553"/>
    </source>
</evidence>
<dbReference type="SMART" id="SM00388">
    <property type="entry name" value="HisKA"/>
    <property type="match status" value="1"/>
</dbReference>
<evidence type="ECO:0000259" key="5">
    <source>
        <dbReference type="PROSITE" id="PS50109"/>
    </source>
</evidence>
<dbReference type="PANTHER" id="PTHR43065">
    <property type="entry name" value="SENSOR HISTIDINE KINASE"/>
    <property type="match status" value="1"/>
</dbReference>
<dbReference type="InterPro" id="IPR001610">
    <property type="entry name" value="PAC"/>
</dbReference>
<evidence type="ECO:0000259" key="7">
    <source>
        <dbReference type="PROSITE" id="PS50113"/>
    </source>
</evidence>
<dbReference type="InterPro" id="IPR000014">
    <property type="entry name" value="PAS"/>
</dbReference>
<dbReference type="InterPro" id="IPR005467">
    <property type="entry name" value="His_kinase_dom"/>
</dbReference>
<dbReference type="EMBL" id="HG322950">
    <property type="protein sequence ID" value="CDF85795.1"/>
    <property type="molecule type" value="Genomic_DNA"/>
</dbReference>
<dbReference type="OrthoDB" id="1931120at2"/>
<dbReference type="SUPFAM" id="SSF55785">
    <property type="entry name" value="PYP-like sensor domain (PAS domain)"/>
    <property type="match status" value="2"/>
</dbReference>
<dbReference type="Gene3D" id="3.30.450.20">
    <property type="entry name" value="PAS domain"/>
    <property type="match status" value="3"/>
</dbReference>
<dbReference type="eggNOG" id="COG2202">
    <property type="taxonomic scope" value="Bacteria"/>
</dbReference>
<reference evidence="8 9" key="2">
    <citation type="submission" date="2014-05" db="EMBL/GenBank/DDBJ databases">
        <title>Genome sequence of the 3-chlorobenzoate degrading bacterium Pseudomonas knackmussii B13 shows multiple evidence for horizontal gene transfer.</title>
        <authorList>
            <person name="Miyazaki R."/>
            <person name="Bertelli C."/>
            <person name="Falquet L."/>
            <person name="Robinson-Rechavi M."/>
            <person name="Gharib W."/>
            <person name="Roy S."/>
            <person name="Van der Meer J.R."/>
        </authorList>
    </citation>
    <scope>NUCLEOTIDE SEQUENCE [LARGE SCALE GENOMIC DNA]</scope>
    <source>
        <strain evidence="8 9">B13</strain>
    </source>
</reference>
<evidence type="ECO:0000313" key="9">
    <source>
        <dbReference type="Proteomes" id="UP000025241"/>
    </source>
</evidence>
<dbReference type="STRING" id="1301098.PKB_4471"/>
<dbReference type="InterPro" id="IPR000700">
    <property type="entry name" value="PAS-assoc_C"/>
</dbReference>
<dbReference type="RefSeq" id="WP_084166821.1">
    <property type="nucleotide sequence ID" value="NZ_HG322950.1"/>
</dbReference>
<keyword evidence="3" id="KW-0597">Phosphoprotein</keyword>
<dbReference type="AlphaFoldDB" id="A0A024HL64"/>
<comment type="catalytic activity">
    <reaction evidence="1">
        <text>ATP + protein L-histidine = ADP + protein N-phospho-L-histidine.</text>
        <dbReference type="EC" id="2.7.13.3"/>
    </reaction>
</comment>
<dbReference type="EC" id="2.7.13.3" evidence="2"/>
<dbReference type="KEGG" id="pkc:PKB_4471"/>
<dbReference type="InterPro" id="IPR013655">
    <property type="entry name" value="PAS_fold_3"/>
</dbReference>
<dbReference type="InterPro" id="IPR003661">
    <property type="entry name" value="HisK_dim/P_dom"/>
</dbReference>
<dbReference type="Pfam" id="PF00512">
    <property type="entry name" value="HisKA"/>
    <property type="match status" value="1"/>
</dbReference>
<dbReference type="SUPFAM" id="SSF47384">
    <property type="entry name" value="Homodimeric domain of signal transducing histidine kinase"/>
    <property type="match status" value="1"/>
</dbReference>
<dbReference type="Gene3D" id="3.30.565.10">
    <property type="entry name" value="Histidine kinase-like ATPase, C-terminal domain"/>
    <property type="match status" value="1"/>
</dbReference>
<dbReference type="Proteomes" id="UP000025241">
    <property type="component" value="Chromosome I"/>
</dbReference>
<organism evidence="8 9">
    <name type="scientific">Pseudomonas knackmussii (strain DSM 6978 / CCUG 54928 / LMG 23759 / B13)</name>
    <dbReference type="NCBI Taxonomy" id="1301098"/>
    <lineage>
        <taxon>Bacteria</taxon>
        <taxon>Pseudomonadati</taxon>
        <taxon>Pseudomonadota</taxon>
        <taxon>Gammaproteobacteria</taxon>
        <taxon>Pseudomonadales</taxon>
        <taxon>Pseudomonadaceae</taxon>
        <taxon>Pseudomonas</taxon>
    </lineage>
</organism>
<keyword evidence="4 8" id="KW-0808">Transferase</keyword>
<protein>
    <recommendedName>
        <fullName evidence="2">histidine kinase</fullName>
        <ecNumber evidence="2">2.7.13.3</ecNumber>
    </recommendedName>
</protein>
<dbReference type="InterPro" id="IPR004358">
    <property type="entry name" value="Sig_transdc_His_kin-like_C"/>
</dbReference>
<dbReference type="Pfam" id="PF08448">
    <property type="entry name" value="PAS_4"/>
    <property type="match status" value="1"/>
</dbReference>
<dbReference type="PROSITE" id="PS50109">
    <property type="entry name" value="HIS_KIN"/>
    <property type="match status" value="1"/>
</dbReference>
<reference evidence="8 9" key="1">
    <citation type="submission" date="2013-03" db="EMBL/GenBank/DDBJ databases">
        <authorList>
            <person name="Linke B."/>
        </authorList>
    </citation>
    <scope>NUCLEOTIDE SEQUENCE [LARGE SCALE GENOMIC DNA]</scope>
    <source>
        <strain evidence="8 9">B13</strain>
    </source>
</reference>
<dbReference type="CDD" id="cd00130">
    <property type="entry name" value="PAS"/>
    <property type="match status" value="2"/>
</dbReference>
<dbReference type="eggNOG" id="COG4191">
    <property type="taxonomic scope" value="Bacteria"/>
</dbReference>
<evidence type="ECO:0000256" key="2">
    <source>
        <dbReference type="ARBA" id="ARBA00012438"/>
    </source>
</evidence>
<dbReference type="SMART" id="SM00086">
    <property type="entry name" value="PAC"/>
    <property type="match status" value="2"/>
</dbReference>
<dbReference type="Pfam" id="PF02518">
    <property type="entry name" value="HATPase_c"/>
    <property type="match status" value="1"/>
</dbReference>
<dbReference type="InterPro" id="IPR013656">
    <property type="entry name" value="PAS_4"/>
</dbReference>
<dbReference type="InterPro" id="IPR003594">
    <property type="entry name" value="HATPase_dom"/>
</dbReference>
<dbReference type="InterPro" id="IPR036890">
    <property type="entry name" value="HATPase_C_sf"/>
</dbReference>
<feature type="domain" description="PAC" evidence="7">
    <location>
        <begin position="641"/>
        <end position="693"/>
    </location>
</feature>
<proteinExistence type="predicted"/>
<accession>A0A024HL64</accession>
<dbReference type="PRINTS" id="PR00344">
    <property type="entry name" value="BCTRLSENSOR"/>
</dbReference>
<dbReference type="PATRIC" id="fig|1301098.3.peg.4458"/>
<dbReference type="NCBIfam" id="TIGR00229">
    <property type="entry name" value="sensory_box"/>
    <property type="match status" value="2"/>
</dbReference>
<dbReference type="GO" id="GO:0000155">
    <property type="term" value="F:phosphorelay sensor kinase activity"/>
    <property type="evidence" value="ECO:0007669"/>
    <property type="project" value="InterPro"/>
</dbReference>